<dbReference type="InterPro" id="IPR000183">
    <property type="entry name" value="Orn/DAP/Arg_de-COase"/>
</dbReference>
<evidence type="ECO:0000256" key="5">
    <source>
        <dbReference type="HAMAP-Rule" id="MF_02120"/>
    </source>
</evidence>
<dbReference type="InterPro" id="IPR022643">
    <property type="entry name" value="De-COase2_C"/>
</dbReference>
<gene>
    <name evidence="5" type="primary">lysA</name>
    <name evidence="11" type="ORF">FHS49_002606</name>
</gene>
<dbReference type="Gene3D" id="3.20.20.10">
    <property type="entry name" value="Alanine racemase"/>
    <property type="match status" value="1"/>
</dbReference>
<dbReference type="SUPFAM" id="SSF50621">
    <property type="entry name" value="Alanine racemase C-terminal domain-like"/>
    <property type="match status" value="1"/>
</dbReference>
<feature type="binding site" evidence="5">
    <location>
        <begin position="278"/>
        <end position="281"/>
    </location>
    <ligand>
        <name>pyridoxal 5'-phosphate</name>
        <dbReference type="ChEBI" id="CHEBI:597326"/>
    </ligand>
</feature>
<evidence type="ECO:0000256" key="3">
    <source>
        <dbReference type="ARBA" id="ARBA00022898"/>
    </source>
</evidence>
<dbReference type="PRINTS" id="PR01179">
    <property type="entry name" value="ODADCRBXLASE"/>
</dbReference>
<accession>A0A7W9EEW1</accession>
<feature type="active site" description="Proton donor" evidence="7">
    <location>
        <position position="346"/>
    </location>
</feature>
<feature type="binding site" evidence="5">
    <location>
        <position position="317"/>
    </location>
    <ligand>
        <name>substrate</name>
    </ligand>
</feature>
<comment type="similarity">
    <text evidence="5">Belongs to the Orn/Lys/Arg decarboxylase class-II family. LysA subfamily.</text>
</comment>
<dbReference type="HAMAP" id="MF_02120">
    <property type="entry name" value="LysA"/>
    <property type="match status" value="1"/>
</dbReference>
<dbReference type="EMBL" id="JACIJC010000004">
    <property type="protein sequence ID" value="MBB5686582.1"/>
    <property type="molecule type" value="Genomic_DNA"/>
</dbReference>
<comment type="catalytic activity">
    <reaction evidence="5 8">
        <text>meso-2,6-diaminopimelate + H(+) = L-lysine + CO2</text>
        <dbReference type="Rhea" id="RHEA:15101"/>
        <dbReference type="ChEBI" id="CHEBI:15378"/>
        <dbReference type="ChEBI" id="CHEBI:16526"/>
        <dbReference type="ChEBI" id="CHEBI:32551"/>
        <dbReference type="ChEBI" id="CHEBI:57791"/>
        <dbReference type="EC" id="4.1.1.20"/>
    </reaction>
</comment>
<dbReference type="UniPathway" id="UPA00034">
    <property type="reaction ID" value="UER00027"/>
</dbReference>
<dbReference type="InterPro" id="IPR022653">
    <property type="entry name" value="De-COase2_pyr-phos_BS"/>
</dbReference>
<feature type="modified residue" description="N6-(pyridoxal phosphate)lysine" evidence="5 7">
    <location>
        <position position="63"/>
    </location>
</feature>
<name>A0A7W9EEW1_9SPHN</name>
<dbReference type="GO" id="GO:0030170">
    <property type="term" value="F:pyridoxal phosphate binding"/>
    <property type="evidence" value="ECO:0007669"/>
    <property type="project" value="UniProtKB-UniRule"/>
</dbReference>
<evidence type="ECO:0000313" key="12">
    <source>
        <dbReference type="Proteomes" id="UP000549617"/>
    </source>
</evidence>
<dbReference type="FunFam" id="3.20.20.10:FF:000003">
    <property type="entry name" value="Diaminopimelate decarboxylase"/>
    <property type="match status" value="1"/>
</dbReference>
<keyword evidence="12" id="KW-1185">Reference proteome</keyword>
<sequence>MDHFNLSNGSIHAESVSLEAIAQAVGTPVYVYSQATLERHVRVFREAVSGAGKGEPLVAFAVKANPNGAVLRTMARAGMGADVVSGGELMRALAAGILPENIIFSGVGKTREEMALGLSHGIGQFNLESEPEAEMLSAVASAMGVEAKVAYRVNPDVDAGTHAKISTGKSENKFGIPIDTAIDAYARAAALPGLKLQGVAVHIGSQLTDLAPLETAFGKVGALVSALRAEGHDITLADLGGGLGVPYDPALPLPPSPTDYGAMVRRATAGWDVRLAFEPGRLIVANAGVLLSRVIRVKEGVSQPWVILDAAMNDLLRPSLYDAWHDIRAVKPKGEKAAANVVGPVCESGDTFATARHMDVVAADDLVVFMTAGAYGATMAGTYNSRALAPEVMVSGDQWAVVRPRQPLSALIDAERVPDWLAD</sequence>
<dbReference type="Pfam" id="PF02784">
    <property type="entry name" value="Orn_Arg_deC_N"/>
    <property type="match status" value="1"/>
</dbReference>
<comment type="pathway">
    <text evidence="5 8">Amino-acid biosynthesis; L-lysine biosynthesis via DAP pathway; L-lysine from DL-2,6-diaminopimelate: step 1/1.</text>
</comment>
<dbReference type="Pfam" id="PF00278">
    <property type="entry name" value="Orn_DAP_Arg_deC"/>
    <property type="match status" value="1"/>
</dbReference>
<evidence type="ECO:0000256" key="6">
    <source>
        <dbReference type="NCBIfam" id="TIGR01048"/>
    </source>
</evidence>
<dbReference type="PROSITE" id="PS00878">
    <property type="entry name" value="ODR_DC_2_1"/>
    <property type="match status" value="1"/>
</dbReference>
<evidence type="ECO:0000256" key="8">
    <source>
        <dbReference type="RuleBase" id="RU003738"/>
    </source>
</evidence>
<dbReference type="Gene3D" id="2.40.37.10">
    <property type="entry name" value="Lyase, Ornithine Decarboxylase, Chain A, domain 1"/>
    <property type="match status" value="1"/>
</dbReference>
<keyword evidence="2 5" id="KW-0210">Decarboxylase</keyword>
<evidence type="ECO:0000256" key="7">
    <source>
        <dbReference type="PIRSR" id="PIRSR600183-50"/>
    </source>
</evidence>
<dbReference type="AlphaFoldDB" id="A0A7W9EEW1"/>
<dbReference type="PANTHER" id="PTHR43727:SF2">
    <property type="entry name" value="GROUP IV DECARBOXYLASE"/>
    <property type="match status" value="1"/>
</dbReference>
<comment type="cofactor">
    <cofactor evidence="1 5 7 8">
        <name>pyridoxal 5'-phosphate</name>
        <dbReference type="ChEBI" id="CHEBI:597326"/>
    </cofactor>
</comment>
<evidence type="ECO:0000313" key="11">
    <source>
        <dbReference type="EMBL" id="MBB5686582.1"/>
    </source>
</evidence>
<proteinExistence type="inferred from homology"/>
<organism evidence="11 12">
    <name type="scientific">Sphingobium boeckii</name>
    <dbReference type="NCBI Taxonomy" id="1082345"/>
    <lineage>
        <taxon>Bacteria</taxon>
        <taxon>Pseudomonadati</taxon>
        <taxon>Pseudomonadota</taxon>
        <taxon>Alphaproteobacteria</taxon>
        <taxon>Sphingomonadales</taxon>
        <taxon>Sphingomonadaceae</taxon>
        <taxon>Sphingobium</taxon>
    </lineage>
</organism>
<feature type="binding site" evidence="5">
    <location>
        <position position="281"/>
    </location>
    <ligand>
        <name>substrate</name>
    </ligand>
</feature>
<dbReference type="GO" id="GO:0008836">
    <property type="term" value="F:diaminopimelate decarboxylase activity"/>
    <property type="evidence" value="ECO:0007669"/>
    <property type="project" value="UniProtKB-UniRule"/>
</dbReference>
<dbReference type="SUPFAM" id="SSF51419">
    <property type="entry name" value="PLP-binding barrel"/>
    <property type="match status" value="1"/>
</dbReference>
<comment type="subunit">
    <text evidence="5">Homodimer.</text>
</comment>
<dbReference type="InterPro" id="IPR029066">
    <property type="entry name" value="PLP-binding_barrel"/>
</dbReference>
<feature type="binding site" evidence="5">
    <location>
        <position position="347"/>
    </location>
    <ligand>
        <name>substrate</name>
    </ligand>
</feature>
<comment type="caution">
    <text evidence="11">The sequence shown here is derived from an EMBL/GenBank/DDBJ whole genome shotgun (WGS) entry which is preliminary data.</text>
</comment>
<feature type="binding site" evidence="5">
    <location>
        <position position="321"/>
    </location>
    <ligand>
        <name>substrate</name>
    </ligand>
</feature>
<feature type="binding site" evidence="5">
    <location>
        <position position="375"/>
    </location>
    <ligand>
        <name>pyridoxal 5'-phosphate</name>
        <dbReference type="ChEBI" id="CHEBI:597326"/>
    </ligand>
</feature>
<keyword evidence="3 5" id="KW-0663">Pyridoxal phosphate</keyword>
<keyword evidence="5" id="KW-0028">Amino-acid biosynthesis</keyword>
<dbReference type="GO" id="GO:0009089">
    <property type="term" value="P:lysine biosynthetic process via diaminopimelate"/>
    <property type="evidence" value="ECO:0007669"/>
    <property type="project" value="UniProtKB-UniRule"/>
</dbReference>
<feature type="domain" description="Orn/DAP/Arg decarboxylase 2 C-terminal" evidence="9">
    <location>
        <begin position="30"/>
        <end position="373"/>
    </location>
</feature>
<dbReference type="PRINTS" id="PR01181">
    <property type="entry name" value="DAPDCRBXLASE"/>
</dbReference>
<feature type="binding site" evidence="5">
    <location>
        <position position="242"/>
    </location>
    <ligand>
        <name>pyridoxal 5'-phosphate</name>
        <dbReference type="ChEBI" id="CHEBI:597326"/>
    </ligand>
</feature>
<dbReference type="InterPro" id="IPR009006">
    <property type="entry name" value="Ala_racemase/Decarboxylase_C"/>
</dbReference>
<dbReference type="InterPro" id="IPR002986">
    <property type="entry name" value="DAP_deCOOHase_LysA"/>
</dbReference>
<dbReference type="EC" id="4.1.1.20" evidence="5 6"/>
<comment type="function">
    <text evidence="5">Specifically catalyzes the decarboxylation of meso-diaminopimelate (meso-DAP) to L-lysine.</text>
</comment>
<keyword evidence="5 8" id="KW-0457">Lysine biosynthesis</keyword>
<dbReference type="NCBIfam" id="TIGR01048">
    <property type="entry name" value="lysA"/>
    <property type="match status" value="1"/>
</dbReference>
<feature type="binding site" evidence="5">
    <location>
        <position position="375"/>
    </location>
    <ligand>
        <name>substrate</name>
    </ligand>
</feature>
<evidence type="ECO:0000259" key="9">
    <source>
        <dbReference type="Pfam" id="PF00278"/>
    </source>
</evidence>
<reference evidence="11 12" key="1">
    <citation type="submission" date="2020-08" db="EMBL/GenBank/DDBJ databases">
        <title>Genomic Encyclopedia of Type Strains, Phase IV (KMG-IV): sequencing the most valuable type-strain genomes for metagenomic binning, comparative biology and taxonomic classification.</title>
        <authorList>
            <person name="Goeker M."/>
        </authorList>
    </citation>
    <scope>NUCLEOTIDE SEQUENCE [LARGE SCALE GENOMIC DNA]</scope>
    <source>
        <strain evidence="11 12">DSM 25079</strain>
    </source>
</reference>
<dbReference type="RefSeq" id="WP_184019139.1">
    <property type="nucleotide sequence ID" value="NZ_JACIJC010000004.1"/>
</dbReference>
<evidence type="ECO:0000256" key="1">
    <source>
        <dbReference type="ARBA" id="ARBA00001933"/>
    </source>
</evidence>
<feature type="domain" description="Orn/DAP/Arg decarboxylase 2 N-terminal" evidence="10">
    <location>
        <begin position="36"/>
        <end position="285"/>
    </location>
</feature>
<evidence type="ECO:0000256" key="2">
    <source>
        <dbReference type="ARBA" id="ARBA00022793"/>
    </source>
</evidence>
<dbReference type="PANTHER" id="PTHR43727">
    <property type="entry name" value="DIAMINOPIMELATE DECARBOXYLASE"/>
    <property type="match status" value="1"/>
</dbReference>
<dbReference type="InterPro" id="IPR022644">
    <property type="entry name" value="De-COase2_N"/>
</dbReference>
<evidence type="ECO:0000259" key="10">
    <source>
        <dbReference type="Pfam" id="PF02784"/>
    </source>
</evidence>
<protein>
    <recommendedName>
        <fullName evidence="5 6">Diaminopimelate decarboxylase</fullName>
        <shortName evidence="5">DAP decarboxylase</shortName>
        <shortName evidence="5">DAPDC</shortName>
        <ecNumber evidence="5 6">4.1.1.20</ecNumber>
    </recommendedName>
</protein>
<keyword evidence="4 5" id="KW-0456">Lyase</keyword>
<dbReference type="CDD" id="cd06828">
    <property type="entry name" value="PLPDE_III_DapDC"/>
    <property type="match status" value="1"/>
</dbReference>
<evidence type="ECO:0000256" key="4">
    <source>
        <dbReference type="ARBA" id="ARBA00023239"/>
    </source>
</evidence>
<dbReference type="Proteomes" id="UP000549617">
    <property type="component" value="Unassembled WGS sequence"/>
</dbReference>